<dbReference type="Pfam" id="PF13411">
    <property type="entry name" value="MerR_1"/>
    <property type="match status" value="1"/>
</dbReference>
<dbReference type="GO" id="GO:0003677">
    <property type="term" value="F:DNA binding"/>
    <property type="evidence" value="ECO:0007669"/>
    <property type="project" value="InterPro"/>
</dbReference>
<sequence>MTGAPQHEPLHVLREYRSLAPWNLRDLAVLVGAVLDASAVTPINAAARAQPSERTIRFYVTKGLVSPPEGRGTAATYSYRHFLQLLWIKLRQMEGATLSAITKDMQEQTGDVLERRAAQTLGASLPLPDRLPLRGAHGMPRGRSGRALTAWLARDAAKDNSGPTTWRRIPVAHGVELHVDANHPLARVGPEEAGVAEVVRQALAKLLPHVPS</sequence>
<organism evidence="2 3">
    <name type="scientific">Candidatus Segetimicrobium genomatis</name>
    <dbReference type="NCBI Taxonomy" id="2569760"/>
    <lineage>
        <taxon>Bacteria</taxon>
        <taxon>Bacillati</taxon>
        <taxon>Candidatus Sysuimicrobiota</taxon>
        <taxon>Candidatus Sysuimicrobiia</taxon>
        <taxon>Candidatus Sysuimicrobiales</taxon>
        <taxon>Candidatus Segetimicrobiaceae</taxon>
        <taxon>Candidatus Segetimicrobium</taxon>
    </lineage>
</organism>
<accession>A0A537KNN4</accession>
<dbReference type="CDD" id="cd00592">
    <property type="entry name" value="HTH_MerR-like"/>
    <property type="match status" value="1"/>
</dbReference>
<dbReference type="Gene3D" id="1.10.1660.10">
    <property type="match status" value="1"/>
</dbReference>
<gene>
    <name evidence="2" type="ORF">E6H01_13310</name>
</gene>
<name>A0A537KNN4_9BACT</name>
<protein>
    <submittedName>
        <fullName evidence="2">MerR family transcriptional regulator</fullName>
    </submittedName>
</protein>
<dbReference type="Proteomes" id="UP000319353">
    <property type="component" value="Unassembled WGS sequence"/>
</dbReference>
<evidence type="ECO:0000313" key="3">
    <source>
        <dbReference type="Proteomes" id="UP000319353"/>
    </source>
</evidence>
<dbReference type="EMBL" id="VBAL01000217">
    <property type="protein sequence ID" value="TMI97282.1"/>
    <property type="molecule type" value="Genomic_DNA"/>
</dbReference>
<evidence type="ECO:0000313" key="2">
    <source>
        <dbReference type="EMBL" id="TMI97282.1"/>
    </source>
</evidence>
<dbReference type="InterPro" id="IPR009061">
    <property type="entry name" value="DNA-bd_dom_put_sf"/>
</dbReference>
<feature type="domain" description="HTH merR-type" evidence="1">
    <location>
        <begin position="45"/>
        <end position="107"/>
    </location>
</feature>
<dbReference type="GO" id="GO:0006355">
    <property type="term" value="P:regulation of DNA-templated transcription"/>
    <property type="evidence" value="ECO:0007669"/>
    <property type="project" value="InterPro"/>
</dbReference>
<dbReference type="SUPFAM" id="SSF46955">
    <property type="entry name" value="Putative DNA-binding domain"/>
    <property type="match status" value="1"/>
</dbReference>
<proteinExistence type="predicted"/>
<reference evidence="2 3" key="1">
    <citation type="journal article" date="2019" name="Nat. Microbiol.">
        <title>Mediterranean grassland soil C-N compound turnover is dependent on rainfall and depth, and is mediated by genomically divergent microorganisms.</title>
        <authorList>
            <person name="Diamond S."/>
            <person name="Andeer P.F."/>
            <person name="Li Z."/>
            <person name="Crits-Christoph A."/>
            <person name="Burstein D."/>
            <person name="Anantharaman K."/>
            <person name="Lane K.R."/>
            <person name="Thomas B.C."/>
            <person name="Pan C."/>
            <person name="Northen T.R."/>
            <person name="Banfield J.F."/>
        </authorList>
    </citation>
    <scope>NUCLEOTIDE SEQUENCE [LARGE SCALE GENOMIC DNA]</scope>
    <source>
        <strain evidence="2">NP_4</strain>
    </source>
</reference>
<evidence type="ECO:0000259" key="1">
    <source>
        <dbReference type="Pfam" id="PF13411"/>
    </source>
</evidence>
<dbReference type="AlphaFoldDB" id="A0A537KNN4"/>
<comment type="caution">
    <text evidence="2">The sequence shown here is derived from an EMBL/GenBank/DDBJ whole genome shotgun (WGS) entry which is preliminary data.</text>
</comment>
<dbReference type="InterPro" id="IPR000551">
    <property type="entry name" value="MerR-type_HTH_dom"/>
</dbReference>